<dbReference type="Gene3D" id="2.60.40.2420">
    <property type="match status" value="1"/>
</dbReference>
<evidence type="ECO:0008006" key="4">
    <source>
        <dbReference type="Google" id="ProtNLM"/>
    </source>
</evidence>
<accession>A0A1M5GMQ5</accession>
<dbReference type="AlphaFoldDB" id="A0A1M5GMQ5"/>
<sequence>MQFIKKILIISLFLFFTNFYSQESTTQDEVKAKIEIERIENNIKIFGTAENFTEITKSASYKLSVIRKNILDGNTSNNAQEGIFTLKPNEKIKLSTTQVNITADDEVIVMLIFYNEQKQIISKERLVFNSEKKK</sequence>
<dbReference type="OrthoDB" id="1364048at2"/>
<dbReference type="RefSeq" id="WP_072989856.1">
    <property type="nucleotide sequence ID" value="NZ_FQWE01000004.1"/>
</dbReference>
<proteinExistence type="predicted"/>
<organism evidence="2 3">
    <name type="scientific">Flavobacterium segetis</name>
    <dbReference type="NCBI Taxonomy" id="271157"/>
    <lineage>
        <taxon>Bacteria</taxon>
        <taxon>Pseudomonadati</taxon>
        <taxon>Bacteroidota</taxon>
        <taxon>Flavobacteriia</taxon>
        <taxon>Flavobacteriales</taxon>
        <taxon>Flavobacteriaceae</taxon>
        <taxon>Flavobacterium</taxon>
    </lineage>
</organism>
<dbReference type="STRING" id="271157.SAMN05444396_10434"/>
<evidence type="ECO:0000256" key="1">
    <source>
        <dbReference type="SAM" id="SignalP"/>
    </source>
</evidence>
<dbReference type="Proteomes" id="UP000184036">
    <property type="component" value="Unassembled WGS sequence"/>
</dbReference>
<feature type="chain" id="PRO_5012499872" description="Curli assembly protein CsgC" evidence="1">
    <location>
        <begin position="22"/>
        <end position="134"/>
    </location>
</feature>
<protein>
    <recommendedName>
        <fullName evidence="4">Curli assembly protein CsgC</fullName>
    </recommendedName>
</protein>
<name>A0A1M5GMQ5_9FLAO</name>
<dbReference type="EMBL" id="FQWE01000004">
    <property type="protein sequence ID" value="SHG05014.1"/>
    <property type="molecule type" value="Genomic_DNA"/>
</dbReference>
<evidence type="ECO:0000313" key="2">
    <source>
        <dbReference type="EMBL" id="SHG05014.1"/>
    </source>
</evidence>
<gene>
    <name evidence="2" type="ORF">SAMN05444396_10434</name>
</gene>
<reference evidence="3" key="1">
    <citation type="submission" date="2016-11" db="EMBL/GenBank/DDBJ databases">
        <authorList>
            <person name="Varghese N."/>
            <person name="Submissions S."/>
        </authorList>
    </citation>
    <scope>NUCLEOTIDE SEQUENCE [LARGE SCALE GENOMIC DNA]</scope>
    <source>
        <strain evidence="3">DSM 19741</strain>
    </source>
</reference>
<keyword evidence="3" id="KW-1185">Reference proteome</keyword>
<evidence type="ECO:0000313" key="3">
    <source>
        <dbReference type="Proteomes" id="UP000184036"/>
    </source>
</evidence>
<keyword evidence="1" id="KW-0732">Signal</keyword>
<feature type="signal peptide" evidence="1">
    <location>
        <begin position="1"/>
        <end position="21"/>
    </location>
</feature>
<dbReference type="InterPro" id="IPR053722">
    <property type="entry name" value="Curli_assembly_CsgC/AgfC"/>
</dbReference>